<sequence length="743" mass="83503">MDSEEIQKSKDITKPAGTAAWVKWRGKWQACIQCSVNDCPASTVKAMPTYTKKTYVAVYFPNFQLYAWVDFQTLRAIEEKPEPLASGSHEDARQSVNDLDAPKTQMLRSLASSVCDISDRLPIKAVVEQAQDANVWKAFAKEAAQAKNYAEIGRLLVRLFGMIIRKYVKAAWLDSSYNRWKDNCESAITASCIENMNKELTSAILWEEVARLWDEPEQSTLGSEWKDWKEAHTTFCPSSKEPLRDEAPQISQDAKEDNKQVKVVQKFLKKRKSPTFCCNNSESLRKKVPSTMLLGLSDCNSAIKGLAVESIFAWHGPKLSTSPTKRDVLAAASLVCCGLHLISGLALKYKVKSNELLKRVTDLCAKENKSYEWMKDGFVCPKGCNSHLKDADLDLTFPLTQIFLPNGVGKSEEYSKALLSKKLCTFSKADDLRDGKGFRQVLCKDLSFGRESLPIPCIVDQDLREPCFCSSCNGKKIHHVDSIFPWETFSYITKRVLNHSLGIDTKNSQLGCACRERKCLAHSCDHVQLFDYDNPDACDIEGRPMQGRFPYNHRGQIILEEGYLVYECNSSCNCRDSCVNRVLQKGVQVKLEVFKTSHKGWAVRAGQNIHRGTFVCEYLGEVLNDAEANQRGEGYDRAGCSYLYDIDGHIDASASRKHIKPFVIDATKFGNVSRFINHSCAPNLINYQVLVESMDCQLAHIGLYASRDIAAGEELAYDYRYKFLPGKGCPCHCGAPSCRGRLY</sequence>
<reference evidence="2" key="1">
    <citation type="journal article" date="2024" name="Proc. Natl. Acad. Sci. U.S.A.">
        <title>Extraordinary preservation of gene collinearity over three hundred million years revealed in homosporous lycophytes.</title>
        <authorList>
            <person name="Li C."/>
            <person name="Wickell D."/>
            <person name="Kuo L.Y."/>
            <person name="Chen X."/>
            <person name="Nie B."/>
            <person name="Liao X."/>
            <person name="Peng D."/>
            <person name="Ji J."/>
            <person name="Jenkins J."/>
            <person name="Williams M."/>
            <person name="Shu S."/>
            <person name="Plott C."/>
            <person name="Barry K."/>
            <person name="Rajasekar S."/>
            <person name="Grimwood J."/>
            <person name="Han X."/>
            <person name="Sun S."/>
            <person name="Hou Z."/>
            <person name="He W."/>
            <person name="Dai G."/>
            <person name="Sun C."/>
            <person name="Schmutz J."/>
            <person name="Leebens-Mack J.H."/>
            <person name="Li F.W."/>
            <person name="Wang L."/>
        </authorList>
    </citation>
    <scope>NUCLEOTIDE SEQUENCE [LARGE SCALE GENOMIC DNA]</scope>
    <source>
        <strain evidence="2">cv. PW_Plant_1</strain>
    </source>
</reference>
<comment type="caution">
    <text evidence="1">The sequence shown here is derived from an EMBL/GenBank/DDBJ whole genome shotgun (WGS) entry which is preliminary data.</text>
</comment>
<gene>
    <name evidence="1" type="ORF">O6H91_19G005900</name>
</gene>
<name>A0ACC2ASE0_DIPCM</name>
<protein>
    <submittedName>
        <fullName evidence="1">Uncharacterized protein</fullName>
    </submittedName>
</protein>
<keyword evidence="2" id="KW-1185">Reference proteome</keyword>
<dbReference type="EMBL" id="CM055110">
    <property type="protein sequence ID" value="KAJ7520433.1"/>
    <property type="molecule type" value="Genomic_DNA"/>
</dbReference>
<dbReference type="Proteomes" id="UP001162992">
    <property type="component" value="Chromosome 19"/>
</dbReference>
<evidence type="ECO:0000313" key="2">
    <source>
        <dbReference type="Proteomes" id="UP001162992"/>
    </source>
</evidence>
<organism evidence="1 2">
    <name type="scientific">Diphasiastrum complanatum</name>
    <name type="common">Issler's clubmoss</name>
    <name type="synonym">Lycopodium complanatum</name>
    <dbReference type="NCBI Taxonomy" id="34168"/>
    <lineage>
        <taxon>Eukaryota</taxon>
        <taxon>Viridiplantae</taxon>
        <taxon>Streptophyta</taxon>
        <taxon>Embryophyta</taxon>
        <taxon>Tracheophyta</taxon>
        <taxon>Lycopodiopsida</taxon>
        <taxon>Lycopodiales</taxon>
        <taxon>Lycopodiaceae</taxon>
        <taxon>Lycopodioideae</taxon>
        <taxon>Diphasiastrum</taxon>
    </lineage>
</organism>
<proteinExistence type="predicted"/>
<evidence type="ECO:0000313" key="1">
    <source>
        <dbReference type="EMBL" id="KAJ7520433.1"/>
    </source>
</evidence>
<accession>A0ACC2ASE0</accession>